<protein>
    <submittedName>
        <fullName evidence="2">Type IV pilus assembly protein</fullName>
    </submittedName>
</protein>
<reference evidence="2 3" key="2">
    <citation type="journal article" date="2011" name="Stand. Genomic Sci.">
        <title>Complete genome sequence of Tolumonas auensis type strain (TA 4).</title>
        <authorList>
            <person name="Chertkov O."/>
            <person name="Copeland A."/>
            <person name="Lucas S."/>
            <person name="Lapidus A."/>
            <person name="Berry K.W."/>
            <person name="Detter J.C."/>
            <person name="Del Rio T.G."/>
            <person name="Hammon N."/>
            <person name="Dalin E."/>
            <person name="Tice H."/>
            <person name="Pitluck S."/>
            <person name="Richardson P."/>
            <person name="Bruce D."/>
            <person name="Goodwin L."/>
            <person name="Han C."/>
            <person name="Tapia R."/>
            <person name="Saunders E."/>
            <person name="Schmutz J."/>
            <person name="Brettin T."/>
            <person name="Larimer F."/>
            <person name="Land M."/>
            <person name="Hauser L."/>
            <person name="Spring S."/>
            <person name="Rohde M."/>
            <person name="Kyrpides N.C."/>
            <person name="Ivanova N."/>
            <person name="Goker M."/>
            <person name="Beller H.R."/>
            <person name="Klenk H.P."/>
            <person name="Woyke T."/>
        </authorList>
    </citation>
    <scope>NUCLEOTIDE SEQUENCE [LARGE SCALE GENOMIC DNA]</scope>
    <source>
        <strain evidence="3">DSM 9187 / TA4</strain>
    </source>
</reference>
<dbReference type="EMBL" id="CP001616">
    <property type="protein sequence ID" value="ACQ94538.1"/>
    <property type="molecule type" value="Genomic_DNA"/>
</dbReference>
<dbReference type="KEGG" id="tau:Tola_2949"/>
<sequence length="336" mass="37640">MKLSRGFTLLEWLISSTIGLFLLSGAFSVYVMSRNNNHQLQIYNELQENGRLAMNLLLQDLRQTGFFGDMTGQTLRLDSNVKSRLKLAEAHDCRDERGAQGGTLPAAGDNGILRPFLARHVDPDGFLNAELSCLKKLKLQPDSDVLSLKREVGDPVERSATGWNPQRIYLAANVNQALFFAGNDKDATDDLSVRPTAQIREFQHHIYYIQQLNNIPELRLIQLTDQMNAAYSLPLVQGVERLRVLVAVDESVPADGLADKYLPPEKITPVVWNTFSITGIQLFLLIRALEPSPGFRNEQTYQLGDQKLVPFNDGYQRLVLQSSVQFRNASVGNALD</sequence>
<dbReference type="STRING" id="595494.Tola_2949"/>
<reference evidence="3" key="1">
    <citation type="submission" date="2009-05" db="EMBL/GenBank/DDBJ databases">
        <title>Complete sequence of Tolumonas auensis DSM 9187.</title>
        <authorList>
            <consortium name="US DOE Joint Genome Institute"/>
            <person name="Lucas S."/>
            <person name="Copeland A."/>
            <person name="Lapidus A."/>
            <person name="Glavina del Rio T."/>
            <person name="Tice H."/>
            <person name="Bruce D."/>
            <person name="Goodwin L."/>
            <person name="Pitluck S."/>
            <person name="Chertkov O."/>
            <person name="Brettin T."/>
            <person name="Detter J.C."/>
            <person name="Han C."/>
            <person name="Larimer F."/>
            <person name="Land M."/>
            <person name="Hauser L."/>
            <person name="Kyrpides N."/>
            <person name="Mikhailova N."/>
            <person name="Spring S."/>
            <person name="Beller H."/>
        </authorList>
    </citation>
    <scope>NUCLEOTIDE SEQUENCE [LARGE SCALE GENOMIC DNA]</scope>
    <source>
        <strain evidence="3">DSM 9187 / TA4</strain>
    </source>
</reference>
<keyword evidence="1" id="KW-0472">Membrane</keyword>
<dbReference type="GO" id="GO:0043683">
    <property type="term" value="P:type IV pilus assembly"/>
    <property type="evidence" value="ECO:0007669"/>
    <property type="project" value="InterPro"/>
</dbReference>
<evidence type="ECO:0000256" key="1">
    <source>
        <dbReference type="SAM" id="Phobius"/>
    </source>
</evidence>
<keyword evidence="3" id="KW-1185">Reference proteome</keyword>
<dbReference type="Proteomes" id="UP000009073">
    <property type="component" value="Chromosome"/>
</dbReference>
<dbReference type="AlphaFoldDB" id="C4LD07"/>
<keyword evidence="1" id="KW-1133">Transmembrane helix</keyword>
<gene>
    <name evidence="2" type="ordered locus">Tola_2949</name>
</gene>
<dbReference type="HOGENOM" id="CLU_052493_0_0_6"/>
<feature type="transmembrane region" description="Helical" evidence="1">
    <location>
        <begin position="12"/>
        <end position="32"/>
    </location>
</feature>
<keyword evidence="1" id="KW-0812">Transmembrane</keyword>
<dbReference type="eggNOG" id="COG4966">
    <property type="taxonomic scope" value="Bacteria"/>
</dbReference>
<dbReference type="OrthoDB" id="5296662at2"/>
<organism evidence="2 3">
    <name type="scientific">Tolumonas auensis (strain DSM 9187 / NBRC 110442 / TA 4)</name>
    <dbReference type="NCBI Taxonomy" id="595494"/>
    <lineage>
        <taxon>Bacteria</taxon>
        <taxon>Pseudomonadati</taxon>
        <taxon>Pseudomonadota</taxon>
        <taxon>Gammaproteobacteria</taxon>
        <taxon>Aeromonadales</taxon>
        <taxon>Aeromonadaceae</taxon>
        <taxon>Tolumonas</taxon>
    </lineage>
</organism>
<dbReference type="PROSITE" id="PS00409">
    <property type="entry name" value="PROKAR_NTER_METHYL"/>
    <property type="match status" value="1"/>
</dbReference>
<evidence type="ECO:0000313" key="2">
    <source>
        <dbReference type="EMBL" id="ACQ94538.1"/>
    </source>
</evidence>
<dbReference type="InterPro" id="IPR012902">
    <property type="entry name" value="N_methyl_site"/>
</dbReference>
<accession>C4LD07</accession>
<proteinExistence type="predicted"/>
<dbReference type="InterPro" id="IPR032092">
    <property type="entry name" value="PilW"/>
</dbReference>
<name>C4LD07_TOLAT</name>
<evidence type="ECO:0000313" key="3">
    <source>
        <dbReference type="Proteomes" id="UP000009073"/>
    </source>
</evidence>
<dbReference type="Pfam" id="PF16074">
    <property type="entry name" value="PilW"/>
    <property type="match status" value="1"/>
</dbReference>
<dbReference type="Pfam" id="PF07963">
    <property type="entry name" value="N_methyl"/>
    <property type="match status" value="1"/>
</dbReference>